<evidence type="ECO:0000313" key="2">
    <source>
        <dbReference type="EMBL" id="PBK64086.1"/>
    </source>
</evidence>
<keyword evidence="3" id="KW-1185">Reference proteome</keyword>
<protein>
    <submittedName>
        <fullName evidence="2">Uncharacterized protein</fullName>
    </submittedName>
</protein>
<sequence length="238" mass="26524">MASAATEPAPASRPTICKNDEHSNGSRAQEHKKWQAVVEGKSRIGGGGVKVEGGTHFEYWPIWPSFVLDERHQPVTTSWTTIAIFSFPALLWSGGRRMISKRAQAHWTSRRWGSTTELALKVKEEESTCIWLYSSEAPYILEISVSRSSAQEKNGVPDDPLDARSHPNVQSSPLSQYHISIHPAATMRGHKNTRARNASTMPLKDGTTGDDKACDESAGLGEWLYANIKRRRDAQRRE</sequence>
<proteinExistence type="predicted"/>
<name>A0A2H3BM14_9AGAR</name>
<dbReference type="EMBL" id="KZ293454">
    <property type="protein sequence ID" value="PBK64086.1"/>
    <property type="molecule type" value="Genomic_DNA"/>
</dbReference>
<feature type="compositionally biased region" description="Basic and acidic residues" evidence="1">
    <location>
        <begin position="18"/>
        <end position="33"/>
    </location>
</feature>
<dbReference type="Proteomes" id="UP000218334">
    <property type="component" value="Unassembled WGS sequence"/>
</dbReference>
<feature type="region of interest" description="Disordered" evidence="1">
    <location>
        <begin position="1"/>
        <end position="33"/>
    </location>
</feature>
<evidence type="ECO:0000256" key="1">
    <source>
        <dbReference type="SAM" id="MobiDB-lite"/>
    </source>
</evidence>
<dbReference type="AlphaFoldDB" id="A0A2H3BM14"/>
<organism evidence="2 3">
    <name type="scientific">Armillaria solidipes</name>
    <dbReference type="NCBI Taxonomy" id="1076256"/>
    <lineage>
        <taxon>Eukaryota</taxon>
        <taxon>Fungi</taxon>
        <taxon>Dikarya</taxon>
        <taxon>Basidiomycota</taxon>
        <taxon>Agaricomycotina</taxon>
        <taxon>Agaricomycetes</taxon>
        <taxon>Agaricomycetidae</taxon>
        <taxon>Agaricales</taxon>
        <taxon>Marasmiineae</taxon>
        <taxon>Physalacriaceae</taxon>
        <taxon>Armillaria</taxon>
    </lineage>
</organism>
<gene>
    <name evidence="2" type="ORF">ARMSODRAFT_979461</name>
</gene>
<evidence type="ECO:0000313" key="3">
    <source>
        <dbReference type="Proteomes" id="UP000218334"/>
    </source>
</evidence>
<accession>A0A2H3BM14</accession>
<reference evidence="3" key="1">
    <citation type="journal article" date="2017" name="Nat. Ecol. Evol.">
        <title>Genome expansion and lineage-specific genetic innovations in the forest pathogenic fungi Armillaria.</title>
        <authorList>
            <person name="Sipos G."/>
            <person name="Prasanna A.N."/>
            <person name="Walter M.C."/>
            <person name="O'Connor E."/>
            <person name="Balint B."/>
            <person name="Krizsan K."/>
            <person name="Kiss B."/>
            <person name="Hess J."/>
            <person name="Varga T."/>
            <person name="Slot J."/>
            <person name="Riley R."/>
            <person name="Boka B."/>
            <person name="Rigling D."/>
            <person name="Barry K."/>
            <person name="Lee J."/>
            <person name="Mihaltcheva S."/>
            <person name="LaButti K."/>
            <person name="Lipzen A."/>
            <person name="Waldron R."/>
            <person name="Moloney N.M."/>
            <person name="Sperisen C."/>
            <person name="Kredics L."/>
            <person name="Vagvoelgyi C."/>
            <person name="Patrignani A."/>
            <person name="Fitzpatrick D."/>
            <person name="Nagy I."/>
            <person name="Doyle S."/>
            <person name="Anderson J.B."/>
            <person name="Grigoriev I.V."/>
            <person name="Gueldener U."/>
            <person name="Muensterkoetter M."/>
            <person name="Nagy L.G."/>
        </authorList>
    </citation>
    <scope>NUCLEOTIDE SEQUENCE [LARGE SCALE GENOMIC DNA]</scope>
    <source>
        <strain evidence="3">28-4</strain>
    </source>
</reference>
<feature type="region of interest" description="Disordered" evidence="1">
    <location>
        <begin position="151"/>
        <end position="171"/>
    </location>
</feature>